<evidence type="ECO:0000313" key="3">
    <source>
        <dbReference type="Proteomes" id="UP000799640"/>
    </source>
</evidence>
<protein>
    <submittedName>
        <fullName evidence="2">Uncharacterized protein</fullName>
    </submittedName>
</protein>
<feature type="region of interest" description="Disordered" evidence="1">
    <location>
        <begin position="316"/>
        <end position="512"/>
    </location>
</feature>
<dbReference type="AlphaFoldDB" id="A0A6G1HI25"/>
<dbReference type="Proteomes" id="UP000799640">
    <property type="component" value="Unassembled WGS sequence"/>
</dbReference>
<feature type="compositionally biased region" description="Polar residues" evidence="1">
    <location>
        <begin position="338"/>
        <end position="358"/>
    </location>
</feature>
<organism evidence="2 3">
    <name type="scientific">Trichodelitschia bisporula</name>
    <dbReference type="NCBI Taxonomy" id="703511"/>
    <lineage>
        <taxon>Eukaryota</taxon>
        <taxon>Fungi</taxon>
        <taxon>Dikarya</taxon>
        <taxon>Ascomycota</taxon>
        <taxon>Pezizomycotina</taxon>
        <taxon>Dothideomycetes</taxon>
        <taxon>Dothideomycetes incertae sedis</taxon>
        <taxon>Phaeotrichales</taxon>
        <taxon>Phaeotrichaceae</taxon>
        <taxon>Trichodelitschia</taxon>
    </lineage>
</organism>
<feature type="region of interest" description="Disordered" evidence="1">
    <location>
        <begin position="264"/>
        <end position="302"/>
    </location>
</feature>
<feature type="compositionally biased region" description="Basic and acidic residues" evidence="1">
    <location>
        <begin position="493"/>
        <end position="512"/>
    </location>
</feature>
<evidence type="ECO:0000313" key="2">
    <source>
        <dbReference type="EMBL" id="KAF2395642.1"/>
    </source>
</evidence>
<name>A0A6G1HI25_9PEZI</name>
<gene>
    <name evidence="2" type="ORF">EJ06DRAFT_266224</name>
</gene>
<feature type="compositionally biased region" description="Polar residues" evidence="1">
    <location>
        <begin position="264"/>
        <end position="277"/>
    </location>
</feature>
<sequence>MAIMHTHESKLGASIAATWGALVNEFESPMFQTFGPLVDPKVEHQVLKAITALVADDDQAGSDVHAAHDLPARCSDVLAEACEQQALIREAHLKTKETAGDIFAMPLMIIMIKLNGAVDLMRLAIEAGGGETGATDGRMTMAKAWNLVSVLQQCLMMDEAQARWVKSLIGVDAHGKGKDAPNHSGKSSSSVASAAEEPVNPDPLKAILAPHFSALQNPTPSNQASAASSMVSVEEASPAVSEQEPVPVMSAQASSAVSIEYQSPSPVNKYESPSPSISAKEGTPAPTISVQEASPPYEPISITKKGGRVVAVHDPAAFRPKGGHSPSPSPALKPTLKLGTNASQSQTSNENAPLQSPSELKLGTADNPVDLTSPAVSRAQTPEYETTEYESSVEVEIIVDLPPQPHGPKPKPAPTKRPSTPLVVFSSKPAATPAKAAEEKALLPEIGVPLRPEDEGSWDDIQTDYGKSENGTPQKQKLLAPGDTAYVPTSTSKRGERVVARWEKKSSEDLRD</sequence>
<keyword evidence="3" id="KW-1185">Reference proteome</keyword>
<feature type="compositionally biased region" description="Pro residues" evidence="1">
    <location>
        <begin position="402"/>
        <end position="415"/>
    </location>
</feature>
<accession>A0A6G1HI25</accession>
<reference evidence="2" key="1">
    <citation type="journal article" date="2020" name="Stud. Mycol.">
        <title>101 Dothideomycetes genomes: a test case for predicting lifestyles and emergence of pathogens.</title>
        <authorList>
            <person name="Haridas S."/>
            <person name="Albert R."/>
            <person name="Binder M."/>
            <person name="Bloem J."/>
            <person name="Labutti K."/>
            <person name="Salamov A."/>
            <person name="Andreopoulos B."/>
            <person name="Baker S."/>
            <person name="Barry K."/>
            <person name="Bills G."/>
            <person name="Bluhm B."/>
            <person name="Cannon C."/>
            <person name="Castanera R."/>
            <person name="Culley D."/>
            <person name="Daum C."/>
            <person name="Ezra D."/>
            <person name="Gonzalez J."/>
            <person name="Henrissat B."/>
            <person name="Kuo A."/>
            <person name="Liang C."/>
            <person name="Lipzen A."/>
            <person name="Lutzoni F."/>
            <person name="Magnuson J."/>
            <person name="Mondo S."/>
            <person name="Nolan M."/>
            <person name="Ohm R."/>
            <person name="Pangilinan J."/>
            <person name="Park H.-J."/>
            <person name="Ramirez L."/>
            <person name="Alfaro M."/>
            <person name="Sun H."/>
            <person name="Tritt A."/>
            <person name="Yoshinaga Y."/>
            <person name="Zwiers L.-H."/>
            <person name="Turgeon B."/>
            <person name="Goodwin S."/>
            <person name="Spatafora J."/>
            <person name="Crous P."/>
            <person name="Grigoriev I."/>
        </authorList>
    </citation>
    <scope>NUCLEOTIDE SEQUENCE</scope>
    <source>
        <strain evidence="2">CBS 262.69</strain>
    </source>
</reference>
<feature type="region of interest" description="Disordered" evidence="1">
    <location>
        <begin position="175"/>
        <end position="198"/>
    </location>
</feature>
<proteinExistence type="predicted"/>
<evidence type="ECO:0000256" key="1">
    <source>
        <dbReference type="SAM" id="MobiDB-lite"/>
    </source>
</evidence>
<dbReference type="EMBL" id="ML996712">
    <property type="protein sequence ID" value="KAF2395642.1"/>
    <property type="molecule type" value="Genomic_DNA"/>
</dbReference>